<evidence type="ECO:0000256" key="2">
    <source>
        <dbReference type="ARBA" id="ARBA00022771"/>
    </source>
</evidence>
<dbReference type="Proteomes" id="UP000324781">
    <property type="component" value="Unassembled WGS sequence"/>
</dbReference>
<keyword evidence="7" id="KW-1185">Reference proteome</keyword>
<protein>
    <submittedName>
        <fullName evidence="6">Transcriptional regulator, TraR/DksA family</fullName>
    </submittedName>
</protein>
<accession>A0A1M6JC87</accession>
<reference evidence="6 7" key="1">
    <citation type="submission" date="2016-11" db="EMBL/GenBank/DDBJ databases">
        <authorList>
            <person name="Varghese N."/>
            <person name="Submissions S."/>
        </authorList>
    </citation>
    <scope>NUCLEOTIDE SEQUENCE [LARGE SCALE GENOMIC DNA]</scope>
    <source>
        <strain evidence="6 7">DSM 19027</strain>
    </source>
</reference>
<dbReference type="InterPro" id="IPR020458">
    <property type="entry name" value="Znf_DskA_TraR_CS"/>
</dbReference>
<dbReference type="SUPFAM" id="SSF57716">
    <property type="entry name" value="Glucocorticoid receptor-like (DNA-binding domain)"/>
    <property type="match status" value="1"/>
</dbReference>
<dbReference type="Gene3D" id="1.20.120.910">
    <property type="entry name" value="DksA, coiled-coil domain"/>
    <property type="match status" value="1"/>
</dbReference>
<dbReference type="GO" id="GO:0008270">
    <property type="term" value="F:zinc ion binding"/>
    <property type="evidence" value="ECO:0007669"/>
    <property type="project" value="UniProtKB-KW"/>
</dbReference>
<organism evidence="6 7">
    <name type="scientific">Thermoclostridium caenicola</name>
    <dbReference type="NCBI Taxonomy" id="659425"/>
    <lineage>
        <taxon>Bacteria</taxon>
        <taxon>Bacillati</taxon>
        <taxon>Bacillota</taxon>
        <taxon>Clostridia</taxon>
        <taxon>Eubacteriales</taxon>
        <taxon>Oscillospiraceae</taxon>
        <taxon>Thermoclostridium</taxon>
    </lineage>
</organism>
<proteinExistence type="predicted"/>
<keyword evidence="1" id="KW-0479">Metal-binding</keyword>
<dbReference type="PANTHER" id="PTHR33823:SF4">
    <property type="entry name" value="GENERAL STRESS PROTEIN 16O"/>
    <property type="match status" value="1"/>
</dbReference>
<evidence type="ECO:0000256" key="3">
    <source>
        <dbReference type="ARBA" id="ARBA00022833"/>
    </source>
</evidence>
<dbReference type="SUPFAM" id="SSF109635">
    <property type="entry name" value="DnaK suppressor protein DksA, alpha-hairpin domain"/>
    <property type="match status" value="1"/>
</dbReference>
<feature type="zinc finger region" description="dksA C4-type" evidence="4">
    <location>
        <begin position="92"/>
        <end position="116"/>
    </location>
</feature>
<sequence>MRKDKMRHYKFLLDQHRENREEIIEDMEGLRMGEYDSFHLDELSGYDNHPAEIASELFDIEHYMALKKLQMEEVKNIERAERKIEEGTYGLCENCGKEIDRRRLELLPQARLCIDCARKEDEEIISTKEQTMKRRPAEEQVLDAAEMNRDGVRNEALDDLMHYGSSTDIE</sequence>
<keyword evidence="3" id="KW-0862">Zinc</keyword>
<dbReference type="PROSITE" id="PS01102">
    <property type="entry name" value="ZF_DKSA_1"/>
    <property type="match status" value="1"/>
</dbReference>
<evidence type="ECO:0000256" key="1">
    <source>
        <dbReference type="ARBA" id="ARBA00022723"/>
    </source>
</evidence>
<dbReference type="OrthoDB" id="9811543at2"/>
<name>A0A1M6JC87_9FIRM</name>
<keyword evidence="2" id="KW-0863">Zinc-finger</keyword>
<feature type="domain" description="Zinc finger DksA/TraR C4-type" evidence="5">
    <location>
        <begin position="87"/>
        <end position="120"/>
    </location>
</feature>
<dbReference type="PROSITE" id="PS51128">
    <property type="entry name" value="ZF_DKSA_2"/>
    <property type="match status" value="1"/>
</dbReference>
<evidence type="ECO:0000256" key="4">
    <source>
        <dbReference type="PROSITE-ProRule" id="PRU00510"/>
    </source>
</evidence>
<evidence type="ECO:0000313" key="6">
    <source>
        <dbReference type="EMBL" id="SHJ44234.1"/>
    </source>
</evidence>
<evidence type="ECO:0000259" key="5">
    <source>
        <dbReference type="Pfam" id="PF01258"/>
    </source>
</evidence>
<evidence type="ECO:0000313" key="7">
    <source>
        <dbReference type="Proteomes" id="UP000324781"/>
    </source>
</evidence>
<gene>
    <name evidence="6" type="ORF">SAMN05444373_10555</name>
</gene>
<dbReference type="EMBL" id="FQZP01000055">
    <property type="protein sequence ID" value="SHJ44234.1"/>
    <property type="molecule type" value="Genomic_DNA"/>
</dbReference>
<dbReference type="PANTHER" id="PTHR33823">
    <property type="entry name" value="RNA POLYMERASE-BINDING TRANSCRIPTION FACTOR DKSA-RELATED"/>
    <property type="match status" value="1"/>
</dbReference>
<dbReference type="Pfam" id="PF01258">
    <property type="entry name" value="zf-dskA_traR"/>
    <property type="match status" value="1"/>
</dbReference>
<dbReference type="InterPro" id="IPR037187">
    <property type="entry name" value="DnaK_N"/>
</dbReference>
<dbReference type="InterPro" id="IPR000962">
    <property type="entry name" value="Znf_DskA_TraR"/>
</dbReference>
<dbReference type="RefSeq" id="WP_149679450.1">
    <property type="nucleotide sequence ID" value="NZ_FQZP01000055.1"/>
</dbReference>
<dbReference type="AlphaFoldDB" id="A0A1M6JC87"/>